<keyword evidence="3" id="KW-0456">Lyase</keyword>
<evidence type="ECO:0000256" key="3">
    <source>
        <dbReference type="ARBA" id="ARBA00023239"/>
    </source>
</evidence>
<dbReference type="OrthoDB" id="1936865at2759"/>
<dbReference type="Gene3D" id="1.10.600.10">
    <property type="entry name" value="Farnesyl Diphosphate Synthase"/>
    <property type="match status" value="1"/>
</dbReference>
<reference evidence="6" key="1">
    <citation type="submission" date="2025-08" db="UniProtKB">
        <authorList>
            <consortium name="RefSeq"/>
        </authorList>
    </citation>
    <scope>IDENTIFICATION</scope>
    <source>
        <tissue evidence="6">Young leaves</tissue>
    </source>
</reference>
<evidence type="ECO:0000259" key="4">
    <source>
        <dbReference type="Pfam" id="PF03936"/>
    </source>
</evidence>
<dbReference type="Pfam" id="PF03936">
    <property type="entry name" value="Terpene_synth_C"/>
    <property type="match status" value="1"/>
</dbReference>
<dbReference type="SUPFAM" id="SSF48576">
    <property type="entry name" value="Terpenoid synthases"/>
    <property type="match status" value="1"/>
</dbReference>
<dbReference type="GeneID" id="111498526"/>
<keyword evidence="5" id="KW-1185">Reference proteome</keyword>
<name>A0A6J1KVE0_CUCMA</name>
<dbReference type="AlphaFoldDB" id="A0A6J1KVE0"/>
<dbReference type="InterPro" id="IPR005630">
    <property type="entry name" value="Terpene_synthase_metal-bd"/>
</dbReference>
<accession>A0A6J1KVE0</accession>
<sequence length="160" mass="18997">MMGCPSSICKLSTKCLGDYFISYDSNTMENQLEEKMVEKQLQKLKEDVMNMFVTADKCSEKLRWWKQLNLIEIPSFARDRAVESYFWALGVYYEPNYSVGRMILAKIIALIAILDDMYDVYATLDELYLFTDAIQRWDINCVEKLPEYMKMFYEVILRTY</sequence>
<gene>
    <name evidence="6" type="primary">LOC111498526</name>
</gene>
<dbReference type="Proteomes" id="UP000504608">
    <property type="component" value="Unplaced"/>
</dbReference>
<proteinExistence type="predicted"/>
<dbReference type="PANTHER" id="PTHR31225:SF221">
    <property type="entry name" value="(-)-GERMACRENE D SYNTHASE"/>
    <property type="match status" value="1"/>
</dbReference>
<dbReference type="GO" id="GO:0010333">
    <property type="term" value="F:terpene synthase activity"/>
    <property type="evidence" value="ECO:0007669"/>
    <property type="project" value="InterPro"/>
</dbReference>
<evidence type="ECO:0000313" key="5">
    <source>
        <dbReference type="Proteomes" id="UP000504608"/>
    </source>
</evidence>
<evidence type="ECO:0000256" key="2">
    <source>
        <dbReference type="ARBA" id="ARBA00022723"/>
    </source>
</evidence>
<evidence type="ECO:0000256" key="1">
    <source>
        <dbReference type="ARBA" id="ARBA00001946"/>
    </source>
</evidence>
<protein>
    <submittedName>
        <fullName evidence="6">5-epiaristolochene synthase-like</fullName>
    </submittedName>
</protein>
<dbReference type="InterPro" id="IPR050148">
    <property type="entry name" value="Terpene_synthase-like"/>
</dbReference>
<feature type="domain" description="Terpene synthase metal-binding" evidence="4">
    <location>
        <begin position="66"/>
        <end position="160"/>
    </location>
</feature>
<dbReference type="GO" id="GO:0016114">
    <property type="term" value="P:terpenoid biosynthetic process"/>
    <property type="evidence" value="ECO:0007669"/>
    <property type="project" value="InterPro"/>
</dbReference>
<dbReference type="InterPro" id="IPR008949">
    <property type="entry name" value="Isoprenoid_synthase_dom_sf"/>
</dbReference>
<evidence type="ECO:0000313" key="6">
    <source>
        <dbReference type="RefSeq" id="XP_023005586.1"/>
    </source>
</evidence>
<organism evidence="5 6">
    <name type="scientific">Cucurbita maxima</name>
    <name type="common">Pumpkin</name>
    <name type="synonym">Winter squash</name>
    <dbReference type="NCBI Taxonomy" id="3661"/>
    <lineage>
        <taxon>Eukaryota</taxon>
        <taxon>Viridiplantae</taxon>
        <taxon>Streptophyta</taxon>
        <taxon>Embryophyta</taxon>
        <taxon>Tracheophyta</taxon>
        <taxon>Spermatophyta</taxon>
        <taxon>Magnoliopsida</taxon>
        <taxon>eudicotyledons</taxon>
        <taxon>Gunneridae</taxon>
        <taxon>Pentapetalae</taxon>
        <taxon>rosids</taxon>
        <taxon>fabids</taxon>
        <taxon>Cucurbitales</taxon>
        <taxon>Cucurbitaceae</taxon>
        <taxon>Cucurbiteae</taxon>
        <taxon>Cucurbita</taxon>
    </lineage>
</organism>
<dbReference type="RefSeq" id="XP_023005586.1">
    <property type="nucleotide sequence ID" value="XM_023149818.1"/>
</dbReference>
<dbReference type="KEGG" id="cmax:111498526"/>
<dbReference type="PANTHER" id="PTHR31225">
    <property type="entry name" value="OS04G0344100 PROTEIN-RELATED"/>
    <property type="match status" value="1"/>
</dbReference>
<dbReference type="GO" id="GO:0000287">
    <property type="term" value="F:magnesium ion binding"/>
    <property type="evidence" value="ECO:0007669"/>
    <property type="project" value="InterPro"/>
</dbReference>
<keyword evidence="2" id="KW-0479">Metal-binding</keyword>
<comment type="cofactor">
    <cofactor evidence="1">
        <name>Mg(2+)</name>
        <dbReference type="ChEBI" id="CHEBI:18420"/>
    </cofactor>
</comment>